<gene>
    <name evidence="1" type="ORF">GCM10009716_12100</name>
</gene>
<reference evidence="1 2" key="1">
    <citation type="journal article" date="2019" name="Int. J. Syst. Evol. Microbiol.">
        <title>The Global Catalogue of Microorganisms (GCM) 10K type strain sequencing project: providing services to taxonomists for standard genome sequencing and annotation.</title>
        <authorList>
            <consortium name="The Broad Institute Genomics Platform"/>
            <consortium name="The Broad Institute Genome Sequencing Center for Infectious Disease"/>
            <person name="Wu L."/>
            <person name="Ma J."/>
        </authorList>
    </citation>
    <scope>NUCLEOTIDE SEQUENCE [LARGE SCALE GENOMIC DNA]</scope>
    <source>
        <strain evidence="1 2">JCM 13581</strain>
    </source>
</reference>
<comment type="caution">
    <text evidence="1">The sequence shown here is derived from an EMBL/GenBank/DDBJ whole genome shotgun (WGS) entry which is preliminary data.</text>
</comment>
<sequence length="127" mass="13633">MRQVDPDQLEHLAKLLDGEDGTDGALSEAFTRASTLGVTSLLSGLRPIQTWVTDTAPDLRTRAGYARLDEGDPTAGLLIAGFTPDELADFDGEVPADALLLANSMAADENTDSSVFERQHRERSTTT</sequence>
<evidence type="ECO:0000313" key="2">
    <source>
        <dbReference type="Proteomes" id="UP001501303"/>
    </source>
</evidence>
<evidence type="ECO:0000313" key="1">
    <source>
        <dbReference type="EMBL" id="GAA1903713.1"/>
    </source>
</evidence>
<dbReference type="EMBL" id="BAAAMJ010000010">
    <property type="protein sequence ID" value="GAA1903713.1"/>
    <property type="molecule type" value="Genomic_DNA"/>
</dbReference>
<dbReference type="RefSeq" id="WP_344259462.1">
    <property type="nucleotide sequence ID" value="NZ_BAAAMJ010000010.1"/>
</dbReference>
<proteinExistence type="predicted"/>
<accession>A0ABN2NWM2</accession>
<name>A0ABN2NWM2_9ACTN</name>
<keyword evidence="2" id="KW-1185">Reference proteome</keyword>
<organism evidence="1 2">
    <name type="scientific">Streptomyces sodiiphilus</name>
    <dbReference type="NCBI Taxonomy" id="226217"/>
    <lineage>
        <taxon>Bacteria</taxon>
        <taxon>Bacillati</taxon>
        <taxon>Actinomycetota</taxon>
        <taxon>Actinomycetes</taxon>
        <taxon>Kitasatosporales</taxon>
        <taxon>Streptomycetaceae</taxon>
        <taxon>Streptomyces</taxon>
    </lineage>
</organism>
<protein>
    <submittedName>
        <fullName evidence="1">Uncharacterized protein</fullName>
    </submittedName>
</protein>
<dbReference type="Proteomes" id="UP001501303">
    <property type="component" value="Unassembled WGS sequence"/>
</dbReference>